<evidence type="ECO:0000256" key="1">
    <source>
        <dbReference type="SAM" id="Phobius"/>
    </source>
</evidence>
<organism evidence="2">
    <name type="scientific">Bathycoccus sp. RCC716 virus 2</name>
    <dbReference type="NCBI Taxonomy" id="2530039"/>
    <lineage>
        <taxon>Viruses</taxon>
        <taxon>Varidnaviria</taxon>
        <taxon>Bamfordvirae</taxon>
        <taxon>Nucleocytoviricota</taxon>
        <taxon>Megaviricetes</taxon>
        <taxon>Algavirales</taxon>
        <taxon>Phycodnaviridae</taxon>
        <taxon>Prasinovirus</taxon>
    </lineage>
</organism>
<keyword evidence="1" id="KW-0472">Membrane</keyword>
<name>A0A7S6SX31_9PHYC</name>
<proteinExistence type="predicted"/>
<reference evidence="2" key="1">
    <citation type="submission" date="2019-02" db="EMBL/GenBank/DDBJ databases">
        <authorList>
            <person name="Bachy C."/>
            <person name="Yung C.-M."/>
            <person name="Roux S."/>
            <person name="Sullivan M.B."/>
            <person name="Worden A.Z."/>
        </authorList>
    </citation>
    <scope>NUCLEOTIDE SEQUENCE</scope>
    <source>
        <strain evidence="2">BII-V2</strain>
    </source>
</reference>
<dbReference type="EMBL" id="MK522038">
    <property type="protein sequence ID" value="QOR60419.1"/>
    <property type="molecule type" value="Genomic_DNA"/>
</dbReference>
<keyword evidence="1" id="KW-0812">Transmembrane</keyword>
<evidence type="ECO:0000313" key="2">
    <source>
        <dbReference type="EMBL" id="QOR60419.1"/>
    </source>
</evidence>
<keyword evidence="1" id="KW-1133">Transmembrane helix</keyword>
<feature type="transmembrane region" description="Helical" evidence="1">
    <location>
        <begin position="80"/>
        <end position="99"/>
    </location>
</feature>
<accession>A0A7S6SX31</accession>
<protein>
    <submittedName>
        <fullName evidence="2">Uncharacterized protein</fullName>
    </submittedName>
</protein>
<sequence length="104" mass="11811">MDCESPEHKCDQIFGECRCYADQGTYYYLEDQVCGIRKNGYIIPCKAGCCSGGCPGQCKGVKPRQPYAFGYLYPYKVDKIFIFSISLAILLVILSTYVLHRKRT</sequence>